<proteinExistence type="predicted"/>
<sequence length="213" mass="22773">MTKVKDNTSSVRATLIGDVVGSRHASNRAELHRRVDEALAEVAGTSPVFTVGDEFQGNYTTVGAAIDAALTIRLALAPDVDVRFGIGWGGVTVLDAETGIQDGPGWWSARDAIEWTATAQQQPALASVRTAYRRHGDTGPDPDAVNAALLCRDHLLGSVDARSLRLLRGLLDHKTKKELAAMEGISASAVSQRTTRDGLDLLVLASEHLRDIR</sequence>
<dbReference type="Proteomes" id="UP001300745">
    <property type="component" value="Unassembled WGS sequence"/>
</dbReference>
<evidence type="ECO:0000313" key="1">
    <source>
        <dbReference type="EMBL" id="MCX2935172.1"/>
    </source>
</evidence>
<dbReference type="Pfam" id="PF16264">
    <property type="entry name" value="SatD"/>
    <property type="match status" value="1"/>
</dbReference>
<accession>A0ABT3S741</accession>
<evidence type="ECO:0000313" key="2">
    <source>
        <dbReference type="Proteomes" id="UP001300745"/>
    </source>
</evidence>
<dbReference type="RefSeq" id="WP_265994742.1">
    <property type="nucleotide sequence ID" value="NZ_JAPJDN010000001.1"/>
</dbReference>
<reference evidence="1 2" key="1">
    <citation type="submission" date="2022-11" db="EMBL/GenBank/DDBJ databases">
        <title>Mycobacterium sp. nov.</title>
        <authorList>
            <person name="Papic B."/>
            <person name="Spicic S."/>
            <person name="Duvnjak S."/>
        </authorList>
    </citation>
    <scope>NUCLEOTIDE SEQUENCE [LARGE SCALE GENOMIC DNA]</scope>
    <source>
        <strain evidence="1 2">CVI_P4</strain>
    </source>
</reference>
<comment type="caution">
    <text evidence="1">The sequence shown here is derived from an EMBL/GenBank/DDBJ whole genome shotgun (WGS) entry which is preliminary data.</text>
</comment>
<gene>
    <name evidence="1" type="ORF">ORI27_00520</name>
</gene>
<name>A0ABT3S741_9MYCO</name>
<dbReference type="EMBL" id="JAPJDO010000001">
    <property type="protein sequence ID" value="MCX2935172.1"/>
    <property type="molecule type" value="Genomic_DNA"/>
</dbReference>
<dbReference type="InterPro" id="IPR032580">
    <property type="entry name" value="SatD"/>
</dbReference>
<organism evidence="1 2">
    <name type="scientific">Mycobacterium pinniadriaticum</name>
    <dbReference type="NCBI Taxonomy" id="2994102"/>
    <lineage>
        <taxon>Bacteria</taxon>
        <taxon>Bacillati</taxon>
        <taxon>Actinomycetota</taxon>
        <taxon>Actinomycetes</taxon>
        <taxon>Mycobacteriales</taxon>
        <taxon>Mycobacteriaceae</taxon>
        <taxon>Mycobacterium</taxon>
    </lineage>
</organism>
<protein>
    <submittedName>
        <fullName evidence="1">SatD family protein</fullName>
    </submittedName>
</protein>
<keyword evidence="2" id="KW-1185">Reference proteome</keyword>